<evidence type="ECO:0000313" key="1">
    <source>
        <dbReference type="EMBL" id="CAD9959463.1"/>
    </source>
</evidence>
<accession>A0A7S3DN16</accession>
<organism evidence="1">
    <name type="scientific">Entomoneis paludosa</name>
    <dbReference type="NCBI Taxonomy" id="265537"/>
    <lineage>
        <taxon>Eukaryota</taxon>
        <taxon>Sar</taxon>
        <taxon>Stramenopiles</taxon>
        <taxon>Ochrophyta</taxon>
        <taxon>Bacillariophyta</taxon>
        <taxon>Bacillariophyceae</taxon>
        <taxon>Bacillariophycidae</taxon>
        <taxon>Entomoneidaceae</taxon>
        <taxon>Entomoneis</taxon>
    </lineage>
</organism>
<name>A0A7S3DN16_9STRA</name>
<dbReference type="InterPro" id="IPR036249">
    <property type="entry name" value="Thioredoxin-like_sf"/>
</dbReference>
<evidence type="ECO:0008006" key="2">
    <source>
        <dbReference type="Google" id="ProtNLM"/>
    </source>
</evidence>
<dbReference type="Gene3D" id="3.40.30.10">
    <property type="entry name" value="Glutaredoxin"/>
    <property type="match status" value="1"/>
</dbReference>
<proteinExistence type="predicted"/>
<gene>
    <name evidence="1" type="ORF">APAL1065_LOCUS9199</name>
</gene>
<dbReference type="AlphaFoldDB" id="A0A7S3DN16"/>
<reference evidence="1" key="1">
    <citation type="submission" date="2021-01" db="EMBL/GenBank/DDBJ databases">
        <authorList>
            <person name="Corre E."/>
            <person name="Pelletier E."/>
            <person name="Niang G."/>
            <person name="Scheremetjew M."/>
            <person name="Finn R."/>
            <person name="Kale V."/>
            <person name="Holt S."/>
            <person name="Cochrane G."/>
            <person name="Meng A."/>
            <person name="Brown T."/>
            <person name="Cohen L."/>
        </authorList>
    </citation>
    <scope>NUCLEOTIDE SEQUENCE</scope>
    <source>
        <strain evidence="1">CCMP125</strain>
    </source>
</reference>
<sequence>MNEVLAKPLPTAPRPIAFSVLRVPFMLEPEYDENRVYVESNRDRLVKKWGGKQGWERQKRNHDLKGRGLDAGIPHFNLDRLAANSMASHRLIQWIGKTYGLQVSETIYDLLNTYYFVDGHSLNDKPRLAQVVAAKLAELSASFVANSPAPATEAELFEFLNGNQGRAEIEQALVALNELGVHGIPKFVIEGQRVVDGAAHSSVFVRIFREIEARGQVQGPPVFADILGVSDDILQQGSHHVPQEDVAA</sequence>
<dbReference type="EMBL" id="HBHT01013709">
    <property type="protein sequence ID" value="CAD9959463.1"/>
    <property type="molecule type" value="Transcribed_RNA"/>
</dbReference>
<dbReference type="PANTHER" id="PTHR13887">
    <property type="entry name" value="GLUTATHIONE S-TRANSFERASE KAPPA"/>
    <property type="match status" value="1"/>
</dbReference>
<dbReference type="PANTHER" id="PTHR13887:SF41">
    <property type="entry name" value="THIOREDOXIN SUPERFAMILY PROTEIN"/>
    <property type="match status" value="1"/>
</dbReference>
<protein>
    <recommendedName>
        <fullName evidence="2">DSBA-like thioredoxin domain-containing protein</fullName>
    </recommendedName>
</protein>
<dbReference type="SUPFAM" id="SSF52833">
    <property type="entry name" value="Thioredoxin-like"/>
    <property type="match status" value="1"/>
</dbReference>